<proteinExistence type="predicted"/>
<reference evidence="1 2" key="1">
    <citation type="submission" date="2022-08" db="EMBL/GenBank/DDBJ databases">
        <title>Myroides zhujiangensis sp. nov., a novel bacterium isolated from sediment in the Pearl River Estuary.</title>
        <authorList>
            <person name="Cui L."/>
        </authorList>
    </citation>
    <scope>NUCLEOTIDE SEQUENCE [LARGE SCALE GENOMIC DNA]</scope>
    <source>
        <strain evidence="1 2">SCSIO 72103</strain>
    </source>
</reference>
<evidence type="ECO:0000313" key="2">
    <source>
        <dbReference type="Proteomes" id="UP001317001"/>
    </source>
</evidence>
<organism evidence="1 2">
    <name type="scientific">Paenimyroides aestuarii</name>
    <dbReference type="NCBI Taxonomy" id="2968490"/>
    <lineage>
        <taxon>Bacteria</taxon>
        <taxon>Pseudomonadati</taxon>
        <taxon>Bacteroidota</taxon>
        <taxon>Flavobacteriia</taxon>
        <taxon>Flavobacteriales</taxon>
        <taxon>Flavobacteriaceae</taxon>
        <taxon>Paenimyroides</taxon>
    </lineage>
</organism>
<evidence type="ECO:0000313" key="1">
    <source>
        <dbReference type="EMBL" id="UUV20415.1"/>
    </source>
</evidence>
<gene>
    <name evidence="1" type="ORF">NPX36_08545</name>
</gene>
<accession>A0ABY5NPD6</accession>
<sequence>MAFLWLFLCFISCNKKPISVVNFDELIHYKVDSLAANKKELTAILSGEAIETIADTLVINQFTELGFVRSLVDKSSHKKVKQVLTSNQNTTDNSKCMPIYRDFLILKKQNKTVGIFKVCLECSQFNYIDAFTHEERLMNDENSLILKKLLE</sequence>
<dbReference type="EMBL" id="CP102382">
    <property type="protein sequence ID" value="UUV20415.1"/>
    <property type="molecule type" value="Genomic_DNA"/>
</dbReference>
<dbReference type="Proteomes" id="UP001317001">
    <property type="component" value="Chromosome"/>
</dbReference>
<dbReference type="RefSeq" id="WP_257498317.1">
    <property type="nucleotide sequence ID" value="NZ_CP102382.1"/>
</dbReference>
<protein>
    <submittedName>
        <fullName evidence="1">Uncharacterized protein</fullName>
    </submittedName>
</protein>
<keyword evidence="2" id="KW-1185">Reference proteome</keyword>
<name>A0ABY5NPD6_9FLAO</name>